<name>A0A919V698_9ACTN</name>
<evidence type="ECO:0000313" key="6">
    <source>
        <dbReference type="Proteomes" id="UP000655287"/>
    </source>
</evidence>
<gene>
    <name evidence="5" type="ORF">Sru01_41220</name>
</gene>
<sequence>MPDSCRVTAWRPPVPGISEIFHARIVGYRYPRHCHDTWTVLIVDAGALRYDLDTRHHGAAGAAVSVLPPGVVHDGYPAERHGGFRKRNLYLDAGFLPADLVGPAVDGSTLFDPELRAALSRLHDRLADPDLLDVETRLAMIADRLRRHLERRGAADLEPEPALAERLRAYLDEHVTEKVVLADAARLFGRTVPHLVRSFRRRFGVSPYAYVTGARIELARKRLLAGEPAADVAVRTGFYDQAHLTRHFRRHVSVPPARYAASRQR</sequence>
<accession>A0A919V698</accession>
<evidence type="ECO:0000256" key="3">
    <source>
        <dbReference type="ARBA" id="ARBA00023163"/>
    </source>
</evidence>
<dbReference type="PANTHER" id="PTHR46796:SF2">
    <property type="entry name" value="TRANSCRIPTIONAL REGULATORY PROTEIN"/>
    <property type="match status" value="1"/>
</dbReference>
<comment type="caution">
    <text evidence="5">The sequence shown here is derived from an EMBL/GenBank/DDBJ whole genome shotgun (WGS) entry which is preliminary data.</text>
</comment>
<evidence type="ECO:0000259" key="4">
    <source>
        <dbReference type="PROSITE" id="PS01124"/>
    </source>
</evidence>
<dbReference type="InterPro" id="IPR050204">
    <property type="entry name" value="AraC_XylS_family_regulators"/>
</dbReference>
<evidence type="ECO:0000313" key="5">
    <source>
        <dbReference type="EMBL" id="GII79140.1"/>
    </source>
</evidence>
<reference evidence="5" key="1">
    <citation type="submission" date="2021-01" db="EMBL/GenBank/DDBJ databases">
        <title>Whole genome shotgun sequence of Sphaerisporangium rufum NBRC 109079.</title>
        <authorList>
            <person name="Komaki H."/>
            <person name="Tamura T."/>
        </authorList>
    </citation>
    <scope>NUCLEOTIDE SEQUENCE</scope>
    <source>
        <strain evidence="5">NBRC 109079</strain>
    </source>
</reference>
<dbReference type="GO" id="GO:0043565">
    <property type="term" value="F:sequence-specific DNA binding"/>
    <property type="evidence" value="ECO:0007669"/>
    <property type="project" value="InterPro"/>
</dbReference>
<dbReference type="PROSITE" id="PS01124">
    <property type="entry name" value="HTH_ARAC_FAMILY_2"/>
    <property type="match status" value="1"/>
</dbReference>
<dbReference type="EMBL" id="BOOU01000054">
    <property type="protein sequence ID" value="GII79140.1"/>
    <property type="molecule type" value="Genomic_DNA"/>
</dbReference>
<dbReference type="GO" id="GO:0003700">
    <property type="term" value="F:DNA-binding transcription factor activity"/>
    <property type="evidence" value="ECO:0007669"/>
    <property type="project" value="InterPro"/>
</dbReference>
<dbReference type="InterPro" id="IPR009057">
    <property type="entry name" value="Homeodomain-like_sf"/>
</dbReference>
<evidence type="ECO:0000256" key="2">
    <source>
        <dbReference type="ARBA" id="ARBA00023125"/>
    </source>
</evidence>
<feature type="domain" description="HTH araC/xylS-type" evidence="4">
    <location>
        <begin position="165"/>
        <end position="262"/>
    </location>
</feature>
<dbReference type="SUPFAM" id="SSF46689">
    <property type="entry name" value="Homeodomain-like"/>
    <property type="match status" value="2"/>
</dbReference>
<dbReference type="Gene3D" id="1.10.10.60">
    <property type="entry name" value="Homeodomain-like"/>
    <property type="match status" value="1"/>
</dbReference>
<dbReference type="InterPro" id="IPR003313">
    <property type="entry name" value="AraC-bd"/>
</dbReference>
<protein>
    <submittedName>
        <fullName evidence="5">AraC family transcriptional regulator</fullName>
    </submittedName>
</protein>
<keyword evidence="3" id="KW-0804">Transcription</keyword>
<evidence type="ECO:0000256" key="1">
    <source>
        <dbReference type="ARBA" id="ARBA00023015"/>
    </source>
</evidence>
<dbReference type="InterPro" id="IPR018060">
    <property type="entry name" value="HTH_AraC"/>
</dbReference>
<proteinExistence type="predicted"/>
<keyword evidence="1" id="KW-0805">Transcription regulation</keyword>
<keyword evidence="6" id="KW-1185">Reference proteome</keyword>
<dbReference type="Proteomes" id="UP000655287">
    <property type="component" value="Unassembled WGS sequence"/>
</dbReference>
<dbReference type="SMART" id="SM00342">
    <property type="entry name" value="HTH_ARAC"/>
    <property type="match status" value="1"/>
</dbReference>
<dbReference type="Pfam" id="PF12833">
    <property type="entry name" value="HTH_18"/>
    <property type="match status" value="1"/>
</dbReference>
<dbReference type="AlphaFoldDB" id="A0A919V698"/>
<keyword evidence="2" id="KW-0238">DNA-binding</keyword>
<organism evidence="5 6">
    <name type="scientific">Sphaerisporangium rufum</name>
    <dbReference type="NCBI Taxonomy" id="1381558"/>
    <lineage>
        <taxon>Bacteria</taxon>
        <taxon>Bacillati</taxon>
        <taxon>Actinomycetota</taxon>
        <taxon>Actinomycetes</taxon>
        <taxon>Streptosporangiales</taxon>
        <taxon>Streptosporangiaceae</taxon>
        <taxon>Sphaerisporangium</taxon>
    </lineage>
</organism>
<dbReference type="InterPro" id="IPR037923">
    <property type="entry name" value="HTH-like"/>
</dbReference>
<dbReference type="PANTHER" id="PTHR46796">
    <property type="entry name" value="HTH-TYPE TRANSCRIPTIONAL ACTIVATOR RHAS-RELATED"/>
    <property type="match status" value="1"/>
</dbReference>
<dbReference type="SUPFAM" id="SSF51215">
    <property type="entry name" value="Regulatory protein AraC"/>
    <property type="match status" value="1"/>
</dbReference>
<dbReference type="Pfam" id="PF02311">
    <property type="entry name" value="AraC_binding"/>
    <property type="match status" value="1"/>
</dbReference>